<proteinExistence type="predicted"/>
<evidence type="ECO:0000256" key="6">
    <source>
        <dbReference type="ARBA" id="ARBA00031921"/>
    </source>
</evidence>
<keyword evidence="9" id="KW-1185">Reference proteome</keyword>
<dbReference type="Proteomes" id="UP000192472">
    <property type="component" value="Unassembled WGS sequence"/>
</dbReference>
<sequence length="761" mass="85518">MKNEAQLIKDRTATMEAYFNEPRFKGIKRLYSPRQVVEQQGTIPTSYTVAQKSAEAFFKRLRELHNEKKQITTFGPYTPSQAVMMKRAGIEGIYLGGWATSAKGSADEDPGADLASYPLSQVPNEAAGIVRALMAADRNQHFQRMKMSEEQRQTSQAFDFRPFIIADADTGHGGDAHVRNLIRRFVEAGVTGYHIEDQKPGTKKCGHQGGKVLVSSDEQIKRINTARLQLDIMGVPGIIVARTDAEAASLLENISDERDQPFVLGATNLEVPSYKNAFLALQQCLSELGATQIKGHELYQVGKEDQEAARQWVLNAPFAPKIKELKEDLISDDASKFEPAYDQISAEFVKFWEADAGVTTFRCAVANYLEECRKEGEEFEMCHQEWLQFASAASLSQARKKAEELGAHVKWDCDLARTPEGYYQAKGGIPFAIAKSLAVAPYADILWMETKTADLEDAKKFAEAIHELYPDKMLAYNLSPSFNWDTTGMTEEEMSKFPEELGKIGFVFNFITYGGHQIDGLASDEFANSLQTEGMLALARVQRKLRLLDSPYKTPQSHVGGPRLDSALAASSGRTATTKAMGKGSTQFQHLKQTELPTTLLDQWITEWSEFYKIKDKIQVKLKPHKPGSTVMELALMIGEEKAANMVFTSVTDRNKRQILSIRDQNMFRDDLRQKRLMTLMHLFIINRYQCDTVHYLTPTEDNAKQCEAMLKMELYAAFTDEIGQIIVADIATDEVRAYVNIEGRISRLIHKEQQTQLVDA</sequence>
<evidence type="ECO:0000313" key="9">
    <source>
        <dbReference type="Proteomes" id="UP000192472"/>
    </source>
</evidence>
<dbReference type="EC" id="4.1.3.1" evidence="1"/>
<evidence type="ECO:0000313" key="8">
    <source>
        <dbReference type="EMBL" id="SMD38220.1"/>
    </source>
</evidence>
<dbReference type="PANTHER" id="PTHR21631">
    <property type="entry name" value="ISOCITRATE LYASE/MALATE SYNTHASE"/>
    <property type="match status" value="1"/>
</dbReference>
<protein>
    <recommendedName>
        <fullName evidence="2">Isocitrate lyase</fullName>
        <ecNumber evidence="1">4.1.3.1</ecNumber>
    </recommendedName>
    <alternativeName>
        <fullName evidence="5">Isocitrase</fullName>
    </alternativeName>
    <alternativeName>
        <fullName evidence="6">Isocitratase</fullName>
    </alternativeName>
</protein>
<feature type="region of interest" description="Disordered" evidence="7">
    <location>
        <begin position="552"/>
        <end position="588"/>
    </location>
</feature>
<dbReference type="PANTHER" id="PTHR21631:SF3">
    <property type="entry name" value="BIFUNCTIONAL GLYOXYLATE CYCLE PROTEIN"/>
    <property type="match status" value="1"/>
</dbReference>
<dbReference type="Pfam" id="PF00463">
    <property type="entry name" value="ICL"/>
    <property type="match status" value="2"/>
</dbReference>
<dbReference type="PROSITE" id="PS00161">
    <property type="entry name" value="ISOCITRATE_LYASE"/>
    <property type="match status" value="1"/>
</dbReference>
<gene>
    <name evidence="8" type="ORF">SAMN04488029_3692</name>
</gene>
<dbReference type="InterPro" id="IPR040442">
    <property type="entry name" value="Pyrv_kinase-like_dom_sf"/>
</dbReference>
<organism evidence="8 9">
    <name type="scientific">Reichenbachiella faecimaris</name>
    <dbReference type="NCBI Taxonomy" id="692418"/>
    <lineage>
        <taxon>Bacteria</taxon>
        <taxon>Pseudomonadati</taxon>
        <taxon>Bacteroidota</taxon>
        <taxon>Cytophagia</taxon>
        <taxon>Cytophagales</taxon>
        <taxon>Reichenbachiellaceae</taxon>
        <taxon>Reichenbachiella</taxon>
    </lineage>
</organism>
<evidence type="ECO:0000256" key="2">
    <source>
        <dbReference type="ARBA" id="ARBA00017446"/>
    </source>
</evidence>
<reference evidence="8 9" key="1">
    <citation type="submission" date="2017-04" db="EMBL/GenBank/DDBJ databases">
        <authorList>
            <person name="Afonso C.L."/>
            <person name="Miller P.J."/>
            <person name="Scott M.A."/>
            <person name="Spackman E."/>
            <person name="Goraichik I."/>
            <person name="Dimitrov K.M."/>
            <person name="Suarez D.L."/>
            <person name="Swayne D.E."/>
        </authorList>
    </citation>
    <scope>NUCLEOTIDE SEQUENCE [LARGE SCALE GENOMIC DNA]</scope>
    <source>
        <strain evidence="8 9">DSM 26133</strain>
    </source>
</reference>
<dbReference type="InterPro" id="IPR015813">
    <property type="entry name" value="Pyrv/PenolPyrv_kinase-like_dom"/>
</dbReference>
<evidence type="ECO:0000256" key="4">
    <source>
        <dbReference type="ARBA" id="ARBA00023531"/>
    </source>
</evidence>
<keyword evidence="3 8" id="KW-0456">Lyase</keyword>
<evidence type="ECO:0000256" key="5">
    <source>
        <dbReference type="ARBA" id="ARBA00031022"/>
    </source>
</evidence>
<dbReference type="AlphaFoldDB" id="A0A1W2GNH2"/>
<evidence type="ECO:0000256" key="3">
    <source>
        <dbReference type="ARBA" id="ARBA00023239"/>
    </source>
</evidence>
<dbReference type="Gene3D" id="3.20.20.60">
    <property type="entry name" value="Phosphoenolpyruvate-binding domains"/>
    <property type="match status" value="1"/>
</dbReference>
<dbReference type="OrthoDB" id="8629576at2"/>
<dbReference type="InterPro" id="IPR006254">
    <property type="entry name" value="Isocitrate_lyase"/>
</dbReference>
<dbReference type="InterPro" id="IPR039556">
    <property type="entry name" value="ICL/PEPM"/>
</dbReference>
<dbReference type="EMBL" id="FWYF01000004">
    <property type="protein sequence ID" value="SMD38220.1"/>
    <property type="molecule type" value="Genomic_DNA"/>
</dbReference>
<evidence type="ECO:0000256" key="1">
    <source>
        <dbReference type="ARBA" id="ARBA00012909"/>
    </source>
</evidence>
<dbReference type="GO" id="GO:0019752">
    <property type="term" value="P:carboxylic acid metabolic process"/>
    <property type="evidence" value="ECO:0007669"/>
    <property type="project" value="InterPro"/>
</dbReference>
<dbReference type="SUPFAM" id="SSF51621">
    <property type="entry name" value="Phosphoenolpyruvate/pyruvate domain"/>
    <property type="match status" value="1"/>
</dbReference>
<feature type="compositionally biased region" description="Polar residues" evidence="7">
    <location>
        <begin position="572"/>
        <end position="588"/>
    </location>
</feature>
<dbReference type="GO" id="GO:0004451">
    <property type="term" value="F:isocitrate lyase activity"/>
    <property type="evidence" value="ECO:0007669"/>
    <property type="project" value="UniProtKB-EC"/>
</dbReference>
<accession>A0A1W2GNH2</accession>
<comment type="catalytic activity">
    <reaction evidence="4">
        <text>D-threo-isocitrate = glyoxylate + succinate</text>
        <dbReference type="Rhea" id="RHEA:13245"/>
        <dbReference type="ChEBI" id="CHEBI:15562"/>
        <dbReference type="ChEBI" id="CHEBI:30031"/>
        <dbReference type="ChEBI" id="CHEBI:36655"/>
        <dbReference type="EC" id="4.1.3.1"/>
    </reaction>
</comment>
<dbReference type="CDD" id="cd00377">
    <property type="entry name" value="ICL_PEPM"/>
    <property type="match status" value="1"/>
</dbReference>
<evidence type="ECO:0000256" key="7">
    <source>
        <dbReference type="SAM" id="MobiDB-lite"/>
    </source>
</evidence>
<dbReference type="RefSeq" id="WP_084374312.1">
    <property type="nucleotide sequence ID" value="NZ_FWYF01000004.1"/>
</dbReference>
<dbReference type="Gene3D" id="1.10.10.850">
    <property type="match status" value="1"/>
</dbReference>
<dbReference type="STRING" id="692418.SAMN04488029_3692"/>
<name>A0A1W2GNH2_REIFA</name>
<dbReference type="InterPro" id="IPR018523">
    <property type="entry name" value="Isocitrate_lyase_ph_CS"/>
</dbReference>